<feature type="binding site" evidence="7">
    <location>
        <position position="323"/>
    </location>
    <ligand>
        <name>Fe(3+)</name>
        <dbReference type="ChEBI" id="CHEBI:29034"/>
    </ligand>
</feature>
<dbReference type="NCBIfam" id="TIGR01224">
    <property type="entry name" value="hutI"/>
    <property type="match status" value="1"/>
</dbReference>
<comment type="pathway">
    <text evidence="7">Amino-acid degradation; L-histidine degradation into L-glutamate; N-formimidoyl-L-glutamate from L-histidine: step 3/3.</text>
</comment>
<comment type="subcellular location">
    <subcellularLocation>
        <location evidence="7">Cytoplasm</location>
    </subcellularLocation>
</comment>
<sequence length="421" mass="45821">MSYDLLLYNIGQLILPKSSEKPLKGKQMQELPIRKNAAIAVKDGKIAWIGNSEESDGVQAKKKVDVKNRVVSPGLVDPHTHLVFGGSRENELALKQAGVPYLEILASGGGILSTVESTRKATQEDLIEKASFHLERMISYGVTTIEAKSGYGLERDTELKQLRVTQRLREKYPIGIISTFLGPHAIPSSYRGKEDIFLTEMVDMLEEIKAEGLAEFADIFCETGVFTIEQSRDFLQKAKEKGLGIKIHADEIDSLGGTELAASLEAASADHLVAASDNGIKALSSSDTVAVLLPGTTFYLGKDTYAQARKMIDEGVAVALATDFNPGSCVTENLQLIMALAGLKLQMTAEEIWNAVTVNAAHAIGQGRVAGTVEVGKQADFVIWNLPNYQYLPYHFGVNHVSSVYCRGNKLWESHGVENPV</sequence>
<evidence type="ECO:0000256" key="2">
    <source>
        <dbReference type="ARBA" id="ARBA00022723"/>
    </source>
</evidence>
<feature type="binding site" evidence="7">
    <location>
        <position position="323"/>
    </location>
    <ligand>
        <name>Zn(2+)</name>
        <dbReference type="ChEBI" id="CHEBI:29105"/>
    </ligand>
</feature>
<comment type="cofactor">
    <cofactor evidence="7">
        <name>Zn(2+)</name>
        <dbReference type="ChEBI" id="CHEBI:29105"/>
    </cofactor>
    <cofactor evidence="7">
        <name>Fe(3+)</name>
        <dbReference type="ChEBI" id="CHEBI:29034"/>
    </cofactor>
    <text evidence="7">Binds 1 zinc or iron ion per subunit.</text>
</comment>
<dbReference type="UniPathway" id="UPA00379">
    <property type="reaction ID" value="UER00551"/>
</dbReference>
<feature type="binding site" evidence="7">
    <location>
        <position position="325"/>
    </location>
    <ligand>
        <name>N-formimidoyl-L-glutamate</name>
        <dbReference type="ChEBI" id="CHEBI:58928"/>
    </ligand>
</feature>
<keyword evidence="6 7" id="KW-0408">Iron</keyword>
<feature type="binding site" evidence="7">
    <location>
        <position position="79"/>
    </location>
    <ligand>
        <name>Fe(3+)</name>
        <dbReference type="ChEBI" id="CHEBI:29034"/>
    </ligand>
</feature>
<keyword evidence="2 7" id="KW-0479">Metal-binding</keyword>
<keyword evidence="4 7" id="KW-0369">Histidine metabolism</keyword>
<dbReference type="EMBL" id="FOBW01000001">
    <property type="protein sequence ID" value="SEM13914.1"/>
    <property type="molecule type" value="Genomic_DNA"/>
</dbReference>
<dbReference type="PANTHER" id="PTHR42752:SF1">
    <property type="entry name" value="IMIDAZOLONEPROPIONASE-RELATED"/>
    <property type="match status" value="1"/>
</dbReference>
<keyword evidence="7" id="KW-0963">Cytoplasm</keyword>
<dbReference type="GO" id="GO:0008270">
    <property type="term" value="F:zinc ion binding"/>
    <property type="evidence" value="ECO:0007669"/>
    <property type="project" value="UniProtKB-UniRule"/>
</dbReference>
<dbReference type="GO" id="GO:0005506">
    <property type="term" value="F:iron ion binding"/>
    <property type="evidence" value="ECO:0007669"/>
    <property type="project" value="UniProtKB-UniRule"/>
</dbReference>
<dbReference type="InterPro" id="IPR005920">
    <property type="entry name" value="HutI"/>
</dbReference>
<dbReference type="EC" id="3.5.2.7" evidence="1 7"/>
<dbReference type="InterPro" id="IPR032466">
    <property type="entry name" value="Metal_Hydrolase"/>
</dbReference>
<dbReference type="RefSeq" id="WP_090740249.1">
    <property type="nucleotide sequence ID" value="NZ_FOBW01000001.1"/>
</dbReference>
<feature type="binding site" evidence="7">
    <location>
        <position position="151"/>
    </location>
    <ligand>
        <name>4-imidazolone-5-propanoate</name>
        <dbReference type="ChEBI" id="CHEBI:77893"/>
    </ligand>
</feature>
<dbReference type="Proteomes" id="UP000198553">
    <property type="component" value="Unassembled WGS sequence"/>
</dbReference>
<dbReference type="OrthoDB" id="9776455at2"/>
<dbReference type="GO" id="GO:0005737">
    <property type="term" value="C:cytoplasm"/>
    <property type="evidence" value="ECO:0007669"/>
    <property type="project" value="UniProtKB-SubCell"/>
</dbReference>
<feature type="binding site" evidence="7">
    <location>
        <position position="248"/>
    </location>
    <ligand>
        <name>Fe(3+)</name>
        <dbReference type="ChEBI" id="CHEBI:29034"/>
    </ligand>
</feature>
<dbReference type="FunFam" id="3.20.20.140:FF:000007">
    <property type="entry name" value="Imidazolonepropionase"/>
    <property type="match status" value="1"/>
</dbReference>
<comment type="function">
    <text evidence="7">Catalyzes the hydrolytic cleavage of the carbon-nitrogen bond in imidazolone-5-propanoate to yield N-formimidoyl-L-glutamate. It is the third step in the universal histidine degradation pathway.</text>
</comment>
<feature type="binding site" evidence="7">
    <location>
        <position position="184"/>
    </location>
    <ligand>
        <name>4-imidazolone-5-propanoate</name>
        <dbReference type="ChEBI" id="CHEBI:77893"/>
    </ligand>
</feature>
<name>A0A1H7VXX6_9BACI</name>
<protein>
    <recommendedName>
        <fullName evidence="1 7">Imidazolonepropionase</fullName>
        <ecNumber evidence="1 7">3.5.2.7</ecNumber>
    </recommendedName>
    <alternativeName>
        <fullName evidence="7">Imidazolone-5-propionate hydrolase</fullName>
    </alternativeName>
</protein>
<evidence type="ECO:0000259" key="8">
    <source>
        <dbReference type="Pfam" id="PF01979"/>
    </source>
</evidence>
<feature type="binding site" evidence="7">
    <location>
        <position position="327"/>
    </location>
    <ligand>
        <name>N-formimidoyl-L-glutamate</name>
        <dbReference type="ChEBI" id="CHEBI:58928"/>
    </ligand>
</feature>
<dbReference type="Gene3D" id="3.20.20.140">
    <property type="entry name" value="Metal-dependent hydrolases"/>
    <property type="match status" value="1"/>
</dbReference>
<dbReference type="Pfam" id="PF01979">
    <property type="entry name" value="Amidohydro_1"/>
    <property type="match status" value="1"/>
</dbReference>
<dbReference type="SUPFAM" id="SSF51338">
    <property type="entry name" value="Composite domain of metallo-dependent hydrolases"/>
    <property type="match status" value="1"/>
</dbReference>
<comment type="similarity">
    <text evidence="7">Belongs to the metallo-dependent hydrolases superfamily. HutI family.</text>
</comment>
<keyword evidence="10" id="KW-1185">Reference proteome</keyword>
<dbReference type="PANTHER" id="PTHR42752">
    <property type="entry name" value="IMIDAZOLONEPROPIONASE"/>
    <property type="match status" value="1"/>
</dbReference>
<evidence type="ECO:0000256" key="4">
    <source>
        <dbReference type="ARBA" id="ARBA00022808"/>
    </source>
</evidence>
<evidence type="ECO:0000313" key="9">
    <source>
        <dbReference type="EMBL" id="SEM13914.1"/>
    </source>
</evidence>
<accession>A0A1H7VXX6</accession>
<evidence type="ECO:0000256" key="7">
    <source>
        <dbReference type="HAMAP-Rule" id="MF_00372"/>
    </source>
</evidence>
<dbReference type="GO" id="GO:0019556">
    <property type="term" value="P:L-histidine catabolic process to glutamate and formamide"/>
    <property type="evidence" value="ECO:0007669"/>
    <property type="project" value="UniProtKB-UniRule"/>
</dbReference>
<feature type="binding site" evidence="7">
    <location>
        <position position="248"/>
    </location>
    <ligand>
        <name>Zn(2+)</name>
        <dbReference type="ChEBI" id="CHEBI:29105"/>
    </ligand>
</feature>
<feature type="binding site" evidence="7">
    <location>
        <position position="81"/>
    </location>
    <ligand>
        <name>Zn(2+)</name>
        <dbReference type="ChEBI" id="CHEBI:29105"/>
    </ligand>
</feature>
<feature type="domain" description="Amidohydrolase-related" evidence="8">
    <location>
        <begin position="70"/>
        <end position="409"/>
    </location>
</feature>
<dbReference type="GO" id="GO:0019557">
    <property type="term" value="P:L-histidine catabolic process to glutamate and formate"/>
    <property type="evidence" value="ECO:0007669"/>
    <property type="project" value="UniProtKB-UniPathway"/>
</dbReference>
<dbReference type="STRING" id="930146.SAMN05192533_101171"/>
<dbReference type="Gene3D" id="2.30.40.10">
    <property type="entry name" value="Urease, subunit C, domain 1"/>
    <property type="match status" value="1"/>
</dbReference>
<feature type="binding site" evidence="7">
    <location>
        <position position="88"/>
    </location>
    <ligand>
        <name>4-imidazolone-5-propanoate</name>
        <dbReference type="ChEBI" id="CHEBI:77893"/>
    </ligand>
</feature>
<keyword evidence="3 7" id="KW-0378">Hydrolase</keyword>
<feature type="binding site" evidence="7">
    <location>
        <position position="251"/>
    </location>
    <ligand>
        <name>4-imidazolone-5-propanoate</name>
        <dbReference type="ChEBI" id="CHEBI:77893"/>
    </ligand>
</feature>
<evidence type="ECO:0000256" key="5">
    <source>
        <dbReference type="ARBA" id="ARBA00022833"/>
    </source>
</evidence>
<feature type="binding site" evidence="7">
    <location>
        <position position="328"/>
    </location>
    <ligand>
        <name>4-imidazolone-5-propanoate</name>
        <dbReference type="ChEBI" id="CHEBI:77893"/>
    </ligand>
</feature>
<dbReference type="CDD" id="cd01296">
    <property type="entry name" value="Imidazolone-5PH"/>
    <property type="match status" value="1"/>
</dbReference>
<feature type="binding site" evidence="7">
    <location>
        <position position="151"/>
    </location>
    <ligand>
        <name>N-formimidoyl-L-glutamate</name>
        <dbReference type="ChEBI" id="CHEBI:58928"/>
    </ligand>
</feature>
<dbReference type="AlphaFoldDB" id="A0A1H7VXX6"/>
<dbReference type="InterPro" id="IPR011059">
    <property type="entry name" value="Metal-dep_hydrolase_composite"/>
</dbReference>
<feature type="binding site" evidence="7">
    <location>
        <position position="81"/>
    </location>
    <ligand>
        <name>Fe(3+)</name>
        <dbReference type="ChEBI" id="CHEBI:29034"/>
    </ligand>
</feature>
<organism evidence="9 10">
    <name type="scientific">Mesobacillus persicus</name>
    <dbReference type="NCBI Taxonomy" id="930146"/>
    <lineage>
        <taxon>Bacteria</taxon>
        <taxon>Bacillati</taxon>
        <taxon>Bacillota</taxon>
        <taxon>Bacilli</taxon>
        <taxon>Bacillales</taxon>
        <taxon>Bacillaceae</taxon>
        <taxon>Mesobacillus</taxon>
    </lineage>
</organism>
<gene>
    <name evidence="7" type="primary">hutI</name>
    <name evidence="9" type="ORF">SAMN05192533_101171</name>
</gene>
<dbReference type="GO" id="GO:0050480">
    <property type="term" value="F:imidazolonepropionase activity"/>
    <property type="evidence" value="ECO:0007669"/>
    <property type="project" value="UniProtKB-UniRule"/>
</dbReference>
<keyword evidence="5 7" id="KW-0862">Zinc</keyword>
<dbReference type="InterPro" id="IPR006680">
    <property type="entry name" value="Amidohydro-rel"/>
</dbReference>
<feature type="binding site" evidence="7">
    <location>
        <position position="79"/>
    </location>
    <ligand>
        <name>Zn(2+)</name>
        <dbReference type="ChEBI" id="CHEBI:29105"/>
    </ligand>
</feature>
<evidence type="ECO:0000313" key="10">
    <source>
        <dbReference type="Proteomes" id="UP000198553"/>
    </source>
</evidence>
<dbReference type="SUPFAM" id="SSF51556">
    <property type="entry name" value="Metallo-dependent hydrolases"/>
    <property type="match status" value="1"/>
</dbReference>
<proteinExistence type="inferred from homology"/>
<dbReference type="HAMAP" id="MF_00372">
    <property type="entry name" value="HutI"/>
    <property type="match status" value="1"/>
</dbReference>
<evidence type="ECO:0000256" key="3">
    <source>
        <dbReference type="ARBA" id="ARBA00022801"/>
    </source>
</evidence>
<comment type="catalytic activity">
    <reaction evidence="7">
        <text>4-imidazolone-5-propanoate + H2O = N-formimidoyl-L-glutamate</text>
        <dbReference type="Rhea" id="RHEA:23660"/>
        <dbReference type="ChEBI" id="CHEBI:15377"/>
        <dbReference type="ChEBI" id="CHEBI:58928"/>
        <dbReference type="ChEBI" id="CHEBI:77893"/>
        <dbReference type="EC" id="3.5.2.7"/>
    </reaction>
</comment>
<evidence type="ECO:0000256" key="6">
    <source>
        <dbReference type="ARBA" id="ARBA00023004"/>
    </source>
</evidence>
<evidence type="ECO:0000256" key="1">
    <source>
        <dbReference type="ARBA" id="ARBA00012864"/>
    </source>
</evidence>
<reference evidence="10" key="1">
    <citation type="submission" date="2016-10" db="EMBL/GenBank/DDBJ databases">
        <authorList>
            <person name="Varghese N."/>
            <person name="Submissions S."/>
        </authorList>
    </citation>
    <scope>NUCLEOTIDE SEQUENCE [LARGE SCALE GENOMIC DNA]</scope>
    <source>
        <strain evidence="10">B48,IBRC-M 10115,DSM 25386,CECT 8001</strain>
    </source>
</reference>